<evidence type="ECO:0000256" key="1">
    <source>
        <dbReference type="PROSITE-ProRule" id="PRU00325"/>
    </source>
</evidence>
<keyword evidence="1" id="KW-0862">Zinc</keyword>
<dbReference type="PANTHER" id="PTHR22619:SF4">
    <property type="entry name" value="ZINC FINGER SWIM DOMAIN-CONTAINING PROTEIN 4"/>
    <property type="match status" value="1"/>
</dbReference>
<sequence length="616" mass="67215">MDEKPFGGEQAQRPALSEAQIRQYASGESFARGRHYAEEGAVGSLVLRGDLLRAEVEGSAYAPYRVTVRIDAGGVRAASCTCPYDWGGWCKHIIATLLVYAKAEPDAIEVRPPLAALLARLERDQLEALVLHLAAQDAELTEQIDAMIGASVAAPVASPSSEDGSVAARRTAIDATAFRTQIRRIFRAERADDYEAYERILANLDPLVEQIRSLCDDNNAQDALPLLEALTDEYTAAWIDYDDSDGELGAFFFDLGELWALALLGAPLKKAELNTWRERLEGWAANAEAYGCDGLNLALQAATEGWSEPWIDAAILGEARPDAQPTGAHAGVLLSIRLLILEHSGHTQEALNLAAAAGMHREQVLLLVRMGRVAEAVALGRQHFTNAMQAFSLAHALHERGELEQALAIGEHGLSLGAVEPSSYAQEQARARWAAWLSDLAAGQGRIDLALRTGAEALRVTPELGLYQRLAELAGAHPEAFNGGWPALREQLLAALRTNKGWMIAGKIDIFLHEGLLDHAIAALGTRPSSDDLVRVMDAAMKTHPDWVIRAATSRATEIMDASKAQYYEDAVGWLVRARDAYKVAGRMPDWKAYLQSLRLKHGRKRKLIGLMDIYF</sequence>
<reference evidence="3 4" key="1">
    <citation type="submission" date="2021-03" db="EMBL/GenBank/DDBJ databases">
        <authorList>
            <person name="Grouzdev D.S."/>
        </authorList>
    </citation>
    <scope>NUCLEOTIDE SEQUENCE [LARGE SCALE GENOMIC DNA]</scope>
    <source>
        <strain evidence="3 4">M50-1</strain>
    </source>
</reference>
<evidence type="ECO:0000313" key="4">
    <source>
        <dbReference type="Proteomes" id="UP001193081"/>
    </source>
</evidence>
<dbReference type="PROSITE" id="PS50966">
    <property type="entry name" value="ZF_SWIM"/>
    <property type="match status" value="1"/>
</dbReference>
<dbReference type="PANTHER" id="PTHR22619">
    <property type="entry name" value="ZINC FINGER SWIM DOMAIN CONTAINING PROTEIN 4, 5, 6"/>
    <property type="match status" value="1"/>
</dbReference>
<dbReference type="EMBL" id="SIJK02000049">
    <property type="protein sequence ID" value="MBP1467964.1"/>
    <property type="molecule type" value="Genomic_DNA"/>
</dbReference>
<feature type="domain" description="SWIM-type" evidence="2">
    <location>
        <begin position="64"/>
        <end position="101"/>
    </location>
</feature>
<gene>
    <name evidence="3" type="ORF">EYB53_019765</name>
</gene>
<dbReference type="Proteomes" id="UP001193081">
    <property type="component" value="Unassembled WGS sequence"/>
</dbReference>
<accession>A0ABS4DET7</accession>
<dbReference type="InterPro" id="IPR007527">
    <property type="entry name" value="Znf_SWIM"/>
</dbReference>
<name>A0ABS4DET7_9CHLR</name>
<evidence type="ECO:0000259" key="2">
    <source>
        <dbReference type="PROSITE" id="PS50966"/>
    </source>
</evidence>
<evidence type="ECO:0000313" key="3">
    <source>
        <dbReference type="EMBL" id="MBP1467964.1"/>
    </source>
</evidence>
<dbReference type="RefSeq" id="WP_135480226.1">
    <property type="nucleotide sequence ID" value="NZ_SIJK02000049.1"/>
</dbReference>
<proteinExistence type="predicted"/>
<comment type="caution">
    <text evidence="3">The sequence shown here is derived from an EMBL/GenBank/DDBJ whole genome shotgun (WGS) entry which is preliminary data.</text>
</comment>
<dbReference type="Pfam" id="PF04434">
    <property type="entry name" value="SWIM"/>
    <property type="match status" value="1"/>
</dbReference>
<organism evidence="3 4">
    <name type="scientific">Candidatus Chloroploca mongolica</name>
    <dbReference type="NCBI Taxonomy" id="2528176"/>
    <lineage>
        <taxon>Bacteria</taxon>
        <taxon>Bacillati</taxon>
        <taxon>Chloroflexota</taxon>
        <taxon>Chloroflexia</taxon>
        <taxon>Chloroflexales</taxon>
        <taxon>Chloroflexineae</taxon>
        <taxon>Oscillochloridaceae</taxon>
        <taxon>Candidatus Chloroploca</taxon>
    </lineage>
</organism>
<keyword evidence="1" id="KW-0479">Metal-binding</keyword>
<keyword evidence="1" id="KW-0863">Zinc-finger</keyword>
<keyword evidence="4" id="KW-1185">Reference proteome</keyword>
<protein>
    <submittedName>
        <fullName evidence="3">SWIM zinc finger domain-containing protein</fullName>
    </submittedName>
</protein>